<feature type="region of interest" description="Disordered" evidence="1">
    <location>
        <begin position="1000"/>
        <end position="1062"/>
    </location>
</feature>
<dbReference type="Gene3D" id="1.10.150.50">
    <property type="entry name" value="Transcription Factor, Ets-1"/>
    <property type="match status" value="1"/>
</dbReference>
<evidence type="ECO:0000256" key="1">
    <source>
        <dbReference type="SAM" id="MobiDB-lite"/>
    </source>
</evidence>
<feature type="region of interest" description="Disordered" evidence="1">
    <location>
        <begin position="115"/>
        <end position="138"/>
    </location>
</feature>
<feature type="compositionally biased region" description="Low complexity" evidence="1">
    <location>
        <begin position="1028"/>
        <end position="1040"/>
    </location>
</feature>
<protein>
    <recommendedName>
        <fullName evidence="2">SAM domain-containing protein</fullName>
    </recommendedName>
</protein>
<feature type="compositionally biased region" description="Low complexity" evidence="1">
    <location>
        <begin position="677"/>
        <end position="689"/>
    </location>
</feature>
<feature type="compositionally biased region" description="Low complexity" evidence="1">
    <location>
        <begin position="887"/>
        <end position="910"/>
    </location>
</feature>
<feature type="compositionally biased region" description="Polar residues" evidence="1">
    <location>
        <begin position="600"/>
        <end position="622"/>
    </location>
</feature>
<evidence type="ECO:0000313" key="3">
    <source>
        <dbReference type="EMBL" id="CAD7257035.1"/>
    </source>
</evidence>
<feature type="region of interest" description="Disordered" evidence="1">
    <location>
        <begin position="871"/>
        <end position="910"/>
    </location>
</feature>
<name>A0A7R9AMK4_TIMSH</name>
<feature type="region of interest" description="Disordered" evidence="1">
    <location>
        <begin position="1085"/>
        <end position="1107"/>
    </location>
</feature>
<feature type="region of interest" description="Disordered" evidence="1">
    <location>
        <begin position="470"/>
        <end position="501"/>
    </location>
</feature>
<feature type="compositionally biased region" description="Polar residues" evidence="1">
    <location>
        <begin position="696"/>
        <end position="719"/>
    </location>
</feature>
<dbReference type="InterPro" id="IPR001660">
    <property type="entry name" value="SAM"/>
</dbReference>
<reference evidence="3" key="1">
    <citation type="submission" date="2020-11" db="EMBL/GenBank/DDBJ databases">
        <authorList>
            <person name="Tran Van P."/>
        </authorList>
    </citation>
    <scope>NUCLEOTIDE SEQUENCE</scope>
</reference>
<feature type="region of interest" description="Disordered" evidence="1">
    <location>
        <begin position="1143"/>
        <end position="1184"/>
    </location>
</feature>
<feature type="compositionally biased region" description="Low complexity" evidence="1">
    <location>
        <begin position="946"/>
        <end position="956"/>
    </location>
</feature>
<organism evidence="3">
    <name type="scientific">Timema shepardi</name>
    <name type="common">Walking stick</name>
    <dbReference type="NCBI Taxonomy" id="629360"/>
    <lineage>
        <taxon>Eukaryota</taxon>
        <taxon>Metazoa</taxon>
        <taxon>Ecdysozoa</taxon>
        <taxon>Arthropoda</taxon>
        <taxon>Hexapoda</taxon>
        <taxon>Insecta</taxon>
        <taxon>Pterygota</taxon>
        <taxon>Neoptera</taxon>
        <taxon>Polyneoptera</taxon>
        <taxon>Phasmatodea</taxon>
        <taxon>Timematodea</taxon>
        <taxon>Timematoidea</taxon>
        <taxon>Timematidae</taxon>
        <taxon>Timema</taxon>
    </lineage>
</organism>
<feature type="compositionally biased region" description="Pro residues" evidence="1">
    <location>
        <begin position="88"/>
        <end position="101"/>
    </location>
</feature>
<feature type="compositionally biased region" description="Basic and acidic residues" evidence="1">
    <location>
        <begin position="315"/>
        <end position="328"/>
    </location>
</feature>
<feature type="compositionally biased region" description="Polar residues" evidence="1">
    <location>
        <begin position="657"/>
        <end position="667"/>
    </location>
</feature>
<feature type="region of interest" description="Disordered" evidence="1">
    <location>
        <begin position="929"/>
        <end position="977"/>
    </location>
</feature>
<accession>A0A7R9AMK4</accession>
<dbReference type="CDD" id="cd09487">
    <property type="entry name" value="SAM_superfamily"/>
    <property type="match status" value="1"/>
</dbReference>
<dbReference type="SMART" id="SM00454">
    <property type="entry name" value="SAM"/>
    <property type="match status" value="1"/>
</dbReference>
<evidence type="ECO:0000259" key="2">
    <source>
        <dbReference type="SMART" id="SM00454"/>
    </source>
</evidence>
<sequence length="1448" mass="158495">MSYTCLILIQQAFTERRSGSRLSALSAIESRRNCCARWVGEQDGGETRTRVVLATTGTVRKVKQESRLRKTGKMAPSAGQVDGFGPYKPVPPPKPVGGGSPPPYRMPPYPLYGEAPNIPGAAAGTDSSSANPTGLHTHSSKFPIEREVILNISDKNSKIPILHEYKKRPKSALTAIAPDGPAKQIAWTEDNKSQVNVHGEDTVILTRIQHGHIETRSNMGMEELAHQVYKAHPMQVLDGVRGGKPQPHAAAEYRSTYRNANTADSYMYNGHHSGVSTGAVPRTWTSTSAQPYQPSPTITSRPPALLPHQQGQTPGRREQSSERKADDKTEAEEERITLDTTITQGKDSEKNKAFPSRTLHTIKDMISSRFGGAKGPKDNVGGLCVSEGDKTDSGAALNNTDKATTPRKQLVRDEDQEFNQRQHMLGGGPQVIGPSRNYGDSHGMCTEDTTRKSGRGKGGPLDKGIYATARTAQQEQHSRSVGDFTRELPHQGPEPTYNYQRHGGKVLRQGQNFGSQPGMLDQNGIYMVMRQSSQQQQSHSSGGPGSSHHQGSVYSSKDSHYPQQESSSRTEEQNVVNVNNERRHQAGENDPRRQDRENSGAGSSHSTNNIRTMNEPTYNGNRECQVFGASSRRGSQCRLDDEDDDEGGFITGVPGNPSKSLRGSNHSGRGDNPPPGSGYTQQQSSGQSSDYEKATQRSTGQSSSNADSGRGSTVYSSGHQMVGQREERLDTSTESSESPGRRDAMYGLPQVDLNATESEDQHVMINLSNSQESHHPTEEPLPEERYDDMCCNIAVADSTLCSGPAASLVEELRVERFLANVKPTKDNPEVLFLYGHYSHTRNLPLLDLSRDNAEFNTLVLIVSNKLIPVESQQPGSSGIQHTGYRDIQQPGSSSIQHPGSSSIHSSSLGSNDSEWVDIVESELRQILDPKMHGLGHPPPIPAGANSTLSESISSLTPPLPPLSPGGESSPTMSPRNSIRYKLGASLPYGGKLDYSEGVKLGDPRKPLVSGAISKTHRNAGISSMNTPSSKGGWSSRVSSKNQLLPDKQHRSSKKSDQLLERSKGGKIPLSASVFGLDTADLTSTTTGLDSMLDNNTENNSSDDDLSTTIDATDAHAIRKQLEGLESMYSEVLKLLGVKKYGGRYQPSDPRINKRRLYGSMSSLPSSVSSRPIRDKRRQDERKKGINKRFQRLESHVVTLARSVAHLSSEMRTQHLMIQEMENIRGEISALRGQTLAARSQSVPRGLNALQGQGDAALTNPTRVKKLTKFFGDEPPLLRLFLKKLGYEKYAGLFETERVGMVELPYMTEEMLQKMGIPLGPRLRILQEAQISVQCRDKVYVVEQFKTDDPVPIIDPCNHRAVLPSTLTSFHQQELAPASVIVPSQHLSPGLFLLVGFDTGAKRQGVVACRLNILTTIMMIVCDNEGKERCEERIEDLYIQQAVMRSYLP</sequence>
<proteinExistence type="predicted"/>
<feature type="compositionally biased region" description="Basic and acidic residues" evidence="1">
    <location>
        <begin position="1046"/>
        <end position="1062"/>
    </location>
</feature>
<feature type="compositionally biased region" description="Low complexity" evidence="1">
    <location>
        <begin position="1159"/>
        <end position="1169"/>
    </location>
</feature>
<feature type="domain" description="SAM" evidence="2">
    <location>
        <begin position="1270"/>
        <end position="1334"/>
    </location>
</feature>
<feature type="compositionally biased region" description="Polar residues" evidence="1">
    <location>
        <begin position="396"/>
        <end position="407"/>
    </location>
</feature>
<dbReference type="SUPFAM" id="SSF47769">
    <property type="entry name" value="SAM/Pointed domain"/>
    <property type="match status" value="1"/>
</dbReference>
<feature type="region of interest" description="Disordered" evidence="1">
    <location>
        <begin position="531"/>
        <end position="746"/>
    </location>
</feature>
<dbReference type="Pfam" id="PF00536">
    <property type="entry name" value="SAM_1"/>
    <property type="match status" value="1"/>
</dbReference>
<feature type="compositionally biased region" description="Basic and acidic residues" evidence="1">
    <location>
        <begin position="476"/>
        <end position="489"/>
    </location>
</feature>
<feature type="region of interest" description="Disordered" evidence="1">
    <location>
        <begin position="368"/>
        <end position="411"/>
    </location>
</feature>
<feature type="region of interest" description="Disordered" evidence="1">
    <location>
        <begin position="63"/>
        <end position="101"/>
    </location>
</feature>
<feature type="compositionally biased region" description="Low complexity" evidence="1">
    <location>
        <begin position="531"/>
        <end position="552"/>
    </location>
</feature>
<feature type="compositionally biased region" description="Polar residues" evidence="1">
    <location>
        <begin position="125"/>
        <end position="137"/>
    </location>
</feature>
<feature type="compositionally biased region" description="Polar residues" evidence="1">
    <location>
        <begin position="283"/>
        <end position="300"/>
    </location>
</feature>
<feature type="compositionally biased region" description="Polar residues" evidence="1">
    <location>
        <begin position="553"/>
        <end position="567"/>
    </location>
</feature>
<feature type="compositionally biased region" description="Polar residues" evidence="1">
    <location>
        <begin position="871"/>
        <end position="880"/>
    </location>
</feature>
<gene>
    <name evidence="3" type="ORF">TSIB3V08_LOCUS1310</name>
</gene>
<dbReference type="InterPro" id="IPR013761">
    <property type="entry name" value="SAM/pointed_sf"/>
</dbReference>
<dbReference type="EMBL" id="OC000358">
    <property type="protein sequence ID" value="CAD7257035.1"/>
    <property type="molecule type" value="Genomic_DNA"/>
</dbReference>
<feature type="compositionally biased region" description="Basic and acidic residues" evidence="1">
    <location>
        <begin position="580"/>
        <end position="598"/>
    </location>
</feature>
<feature type="region of interest" description="Disordered" evidence="1">
    <location>
        <begin position="279"/>
        <end position="356"/>
    </location>
</feature>